<evidence type="ECO:0000256" key="1">
    <source>
        <dbReference type="ARBA" id="ARBA00009865"/>
    </source>
</evidence>
<keyword evidence="3 6" id="KW-0378">Hydrolase</keyword>
<accession>A0ABV7E9F7</accession>
<dbReference type="PANTHER" id="PTHR43772:SF2">
    <property type="entry name" value="PUTATIVE (AFU_ORTHOLOGUE AFUA_2G04480)-RELATED"/>
    <property type="match status" value="1"/>
</dbReference>
<dbReference type="PANTHER" id="PTHR43772">
    <property type="entry name" value="ENDO-1,4-BETA-XYLANASE"/>
    <property type="match status" value="1"/>
</dbReference>
<reference evidence="9" key="1">
    <citation type="journal article" date="2019" name="Int. J. Syst. Evol. Microbiol.">
        <title>The Global Catalogue of Microorganisms (GCM) 10K type strain sequencing project: providing services to taxonomists for standard genome sequencing and annotation.</title>
        <authorList>
            <consortium name="The Broad Institute Genomics Platform"/>
            <consortium name="The Broad Institute Genome Sequencing Center for Infectious Disease"/>
            <person name="Wu L."/>
            <person name="Ma J."/>
        </authorList>
    </citation>
    <scope>NUCLEOTIDE SEQUENCE [LARGE SCALE GENOMIC DNA]</scope>
    <source>
        <strain evidence="9">KCTC 52607</strain>
    </source>
</reference>
<evidence type="ECO:0000256" key="6">
    <source>
        <dbReference type="RuleBase" id="RU361187"/>
    </source>
</evidence>
<evidence type="ECO:0000313" key="9">
    <source>
        <dbReference type="Proteomes" id="UP001595456"/>
    </source>
</evidence>
<keyword evidence="2" id="KW-0858">Xylan degradation</keyword>
<evidence type="ECO:0000256" key="4">
    <source>
        <dbReference type="ARBA" id="ARBA00023277"/>
    </source>
</evidence>
<dbReference type="InterPro" id="IPR006710">
    <property type="entry name" value="Glyco_hydro_43"/>
</dbReference>
<evidence type="ECO:0000256" key="2">
    <source>
        <dbReference type="ARBA" id="ARBA00022651"/>
    </source>
</evidence>
<feature type="chain" id="PRO_5046201736" evidence="7">
    <location>
        <begin position="26"/>
        <end position="354"/>
    </location>
</feature>
<gene>
    <name evidence="8" type="ORF">ACFODU_11575</name>
</gene>
<keyword evidence="9" id="KW-1185">Reference proteome</keyword>
<evidence type="ECO:0000256" key="3">
    <source>
        <dbReference type="ARBA" id="ARBA00022801"/>
    </source>
</evidence>
<dbReference type="Gene3D" id="2.115.10.20">
    <property type="entry name" value="Glycosyl hydrolase domain, family 43"/>
    <property type="match status" value="1"/>
</dbReference>
<dbReference type="InterPro" id="IPR052176">
    <property type="entry name" value="Glycosyl_Hydrlase_43_Enz"/>
</dbReference>
<dbReference type="EMBL" id="JBHRST010000019">
    <property type="protein sequence ID" value="MFC3098427.1"/>
    <property type="molecule type" value="Genomic_DNA"/>
</dbReference>
<keyword evidence="4" id="KW-0119">Carbohydrate metabolism</keyword>
<keyword evidence="5 6" id="KW-0326">Glycosidase</keyword>
<protein>
    <submittedName>
        <fullName evidence="8">Family 43 glycosylhydrolase</fullName>
    </submittedName>
</protein>
<organism evidence="8 9">
    <name type="scientific">Alteraurantiacibacter palmitatis</name>
    <dbReference type="NCBI Taxonomy" id="2054628"/>
    <lineage>
        <taxon>Bacteria</taxon>
        <taxon>Pseudomonadati</taxon>
        <taxon>Pseudomonadota</taxon>
        <taxon>Alphaproteobacteria</taxon>
        <taxon>Sphingomonadales</taxon>
        <taxon>Erythrobacteraceae</taxon>
        <taxon>Alteraurantiacibacter</taxon>
    </lineage>
</organism>
<dbReference type="RefSeq" id="WP_336927301.1">
    <property type="nucleotide sequence ID" value="NZ_JBANRO010000012.1"/>
</dbReference>
<keyword evidence="7" id="KW-0732">Signal</keyword>
<evidence type="ECO:0000256" key="7">
    <source>
        <dbReference type="SAM" id="SignalP"/>
    </source>
</evidence>
<keyword evidence="2" id="KW-0624">Polysaccharide degradation</keyword>
<sequence length="354" mass="38971">MSLIMRPLIALACALPLAACSQSHATVALPAISAAPVAASTPLQPGDTFRNIGNPLIRDRHTADPAPLVVGDTLYLYVGHDEARGEQMFNITEWLAYSTKDMQSWTYHGPIMRPTDFSWASRDAWASQVHEKDGRFWFYTTVEHDEAQGSHGKAVGVAVADNPLGPFVDARGSALVRNEDTNGPHHWDDIDPTVWTEEDGTSWLIWGNAEIKIAKLAPDMISIDGPIRLIDVPDFEEGPWVFKRGDLYYLMYASMDKAISPDERISYATATSIEGPYTWRGEVTGSAANSFTIHPGVAEFQGEWYLFYHVGTLDIGDQPGGLGRRAVAVERMEFDANGLILPVQHTAHGILPRP</sequence>
<evidence type="ECO:0000256" key="5">
    <source>
        <dbReference type="ARBA" id="ARBA00023295"/>
    </source>
</evidence>
<name>A0ABV7E9F7_9SPHN</name>
<dbReference type="InterPro" id="IPR023296">
    <property type="entry name" value="Glyco_hydro_beta-prop_sf"/>
</dbReference>
<dbReference type="SUPFAM" id="SSF75005">
    <property type="entry name" value="Arabinanase/levansucrase/invertase"/>
    <property type="match status" value="1"/>
</dbReference>
<feature type="signal peptide" evidence="7">
    <location>
        <begin position="1"/>
        <end position="25"/>
    </location>
</feature>
<proteinExistence type="inferred from homology"/>
<comment type="similarity">
    <text evidence="1 6">Belongs to the glycosyl hydrolase 43 family.</text>
</comment>
<dbReference type="Proteomes" id="UP001595456">
    <property type="component" value="Unassembled WGS sequence"/>
</dbReference>
<comment type="caution">
    <text evidence="8">The sequence shown here is derived from an EMBL/GenBank/DDBJ whole genome shotgun (WGS) entry which is preliminary data.</text>
</comment>
<dbReference type="Pfam" id="PF04616">
    <property type="entry name" value="Glyco_hydro_43"/>
    <property type="match status" value="1"/>
</dbReference>
<evidence type="ECO:0000313" key="8">
    <source>
        <dbReference type="EMBL" id="MFC3098427.1"/>
    </source>
</evidence>